<comment type="caution">
    <text evidence="7">The sequence shown here is derived from an EMBL/GenBank/DDBJ whole genome shotgun (WGS) entry which is preliminary data.</text>
</comment>
<dbReference type="PANTHER" id="PTHR42910:SF1">
    <property type="entry name" value="MAJOR FACILITATOR SUPERFAMILY (MFS) PROFILE DOMAIN-CONTAINING PROTEIN"/>
    <property type="match status" value="1"/>
</dbReference>
<feature type="transmembrane region" description="Helical" evidence="5">
    <location>
        <begin position="224"/>
        <end position="243"/>
    </location>
</feature>
<dbReference type="Pfam" id="PF07690">
    <property type="entry name" value="MFS_1"/>
    <property type="match status" value="1"/>
</dbReference>
<feature type="domain" description="Major facilitator superfamily (MFS) profile" evidence="6">
    <location>
        <begin position="1"/>
        <end position="311"/>
    </location>
</feature>
<organism evidence="7 8">
    <name type="scientific">Cyanomargarita calcarea GSE-NOS-MK-12-04C</name>
    <dbReference type="NCBI Taxonomy" id="2839659"/>
    <lineage>
        <taxon>Bacteria</taxon>
        <taxon>Bacillati</taxon>
        <taxon>Cyanobacteriota</taxon>
        <taxon>Cyanophyceae</taxon>
        <taxon>Nostocales</taxon>
        <taxon>Cyanomargaritaceae</taxon>
        <taxon>Cyanomargarita</taxon>
    </lineage>
</organism>
<dbReference type="CDD" id="cd17324">
    <property type="entry name" value="MFS_NepI_like"/>
    <property type="match status" value="1"/>
</dbReference>
<evidence type="ECO:0000313" key="7">
    <source>
        <dbReference type="EMBL" id="MBW4668061.1"/>
    </source>
</evidence>
<dbReference type="Gene3D" id="1.20.1250.20">
    <property type="entry name" value="MFS general substrate transporter like domains"/>
    <property type="match status" value="1"/>
</dbReference>
<dbReference type="Proteomes" id="UP000729701">
    <property type="component" value="Unassembled WGS sequence"/>
</dbReference>
<proteinExistence type="predicted"/>
<evidence type="ECO:0000256" key="4">
    <source>
        <dbReference type="ARBA" id="ARBA00023136"/>
    </source>
</evidence>
<feature type="transmembrane region" description="Helical" evidence="5">
    <location>
        <begin position="288"/>
        <end position="307"/>
    </location>
</feature>
<sequence>MRCPWQPLRGIALAGVALSFNFALLGLASLAIGMTTISAQLIVPFAAQLANPNERGKVVGTVMSGVFIGILLGRTVSGVVGGSLGWRAMYAIASIVMILLAVVLSRSVPKSRLSLHLSYVKLMASLLQLVRKYAVLREAALSGANDIAPFSAFWSTLVFLLAKPPYQYGSEIAGAFGLVGVVGAMAAPIAGKLTDKRNPKLTVAFGLTISTLSFLLMWQFGHQLWGLIIGVILLDLGAQIVLISNQARIYRLPTEVHSRLNALYIFFYFTGGALGSFLGAYAWSRWGWNGVCAIALLMLGVAFTTFIKYRR</sequence>
<accession>A0A951QLI2</accession>
<keyword evidence="2 5" id="KW-0812">Transmembrane</keyword>
<evidence type="ECO:0000259" key="6">
    <source>
        <dbReference type="PROSITE" id="PS50850"/>
    </source>
</evidence>
<feature type="transmembrane region" description="Helical" evidence="5">
    <location>
        <begin position="142"/>
        <end position="162"/>
    </location>
</feature>
<feature type="transmembrane region" description="Helical" evidence="5">
    <location>
        <begin position="263"/>
        <end position="282"/>
    </location>
</feature>
<name>A0A951QLI2_9CYAN</name>
<reference evidence="7" key="1">
    <citation type="submission" date="2021-05" db="EMBL/GenBank/DDBJ databases">
        <authorList>
            <person name="Pietrasiak N."/>
            <person name="Ward R."/>
            <person name="Stajich J.E."/>
            <person name="Kurbessoian T."/>
        </authorList>
    </citation>
    <scope>NUCLEOTIDE SEQUENCE</scope>
    <source>
        <strain evidence="7">GSE-NOS-MK-12-04C</strain>
    </source>
</reference>
<dbReference type="InterPro" id="IPR020846">
    <property type="entry name" value="MFS_dom"/>
</dbReference>
<reference evidence="7" key="2">
    <citation type="journal article" date="2022" name="Microbiol. Resour. Announc.">
        <title>Metagenome Sequencing to Explore Phylogenomics of Terrestrial Cyanobacteria.</title>
        <authorList>
            <person name="Ward R.D."/>
            <person name="Stajich J.E."/>
            <person name="Johansen J.R."/>
            <person name="Huntemann M."/>
            <person name="Clum A."/>
            <person name="Foster B."/>
            <person name="Foster B."/>
            <person name="Roux S."/>
            <person name="Palaniappan K."/>
            <person name="Varghese N."/>
            <person name="Mukherjee S."/>
            <person name="Reddy T.B.K."/>
            <person name="Daum C."/>
            <person name="Copeland A."/>
            <person name="Chen I.A."/>
            <person name="Ivanova N.N."/>
            <person name="Kyrpides N.C."/>
            <person name="Shapiro N."/>
            <person name="Eloe-Fadrosh E.A."/>
            <person name="Pietrasiak N."/>
        </authorList>
    </citation>
    <scope>NUCLEOTIDE SEQUENCE</scope>
    <source>
        <strain evidence="7">GSE-NOS-MK-12-04C</strain>
    </source>
</reference>
<evidence type="ECO:0000313" key="8">
    <source>
        <dbReference type="Proteomes" id="UP000729701"/>
    </source>
</evidence>
<evidence type="ECO:0000256" key="3">
    <source>
        <dbReference type="ARBA" id="ARBA00022989"/>
    </source>
</evidence>
<dbReference type="GO" id="GO:0005886">
    <property type="term" value="C:plasma membrane"/>
    <property type="evidence" value="ECO:0007669"/>
    <property type="project" value="UniProtKB-SubCell"/>
</dbReference>
<comment type="subcellular location">
    <subcellularLocation>
        <location evidence="1">Cell membrane</location>
        <topology evidence="1">Multi-pass membrane protein</topology>
    </subcellularLocation>
</comment>
<keyword evidence="4 5" id="KW-0472">Membrane</keyword>
<dbReference type="PANTHER" id="PTHR42910">
    <property type="entry name" value="TRANSPORTER SCO4007-RELATED"/>
    <property type="match status" value="1"/>
</dbReference>
<dbReference type="AlphaFoldDB" id="A0A951QLI2"/>
<dbReference type="GO" id="GO:0022857">
    <property type="term" value="F:transmembrane transporter activity"/>
    <property type="evidence" value="ECO:0007669"/>
    <property type="project" value="InterPro"/>
</dbReference>
<feature type="transmembrane region" description="Helical" evidence="5">
    <location>
        <begin position="88"/>
        <end position="107"/>
    </location>
</feature>
<feature type="transmembrane region" description="Helical" evidence="5">
    <location>
        <begin position="168"/>
        <end position="189"/>
    </location>
</feature>
<dbReference type="PROSITE" id="PS50850">
    <property type="entry name" value="MFS"/>
    <property type="match status" value="1"/>
</dbReference>
<keyword evidence="3 5" id="KW-1133">Transmembrane helix</keyword>
<evidence type="ECO:0000256" key="1">
    <source>
        <dbReference type="ARBA" id="ARBA00004651"/>
    </source>
</evidence>
<protein>
    <submittedName>
        <fullName evidence="7">MFS transporter</fullName>
    </submittedName>
</protein>
<feature type="transmembrane region" description="Helical" evidence="5">
    <location>
        <begin position="58"/>
        <end position="76"/>
    </location>
</feature>
<evidence type="ECO:0000256" key="2">
    <source>
        <dbReference type="ARBA" id="ARBA00022692"/>
    </source>
</evidence>
<dbReference type="EMBL" id="JAHHGZ010000010">
    <property type="protein sequence ID" value="MBW4668061.1"/>
    <property type="molecule type" value="Genomic_DNA"/>
</dbReference>
<feature type="transmembrane region" description="Helical" evidence="5">
    <location>
        <begin position="201"/>
        <end position="218"/>
    </location>
</feature>
<feature type="transmembrane region" description="Helical" evidence="5">
    <location>
        <begin position="12"/>
        <end position="38"/>
    </location>
</feature>
<dbReference type="InterPro" id="IPR036259">
    <property type="entry name" value="MFS_trans_sf"/>
</dbReference>
<dbReference type="SUPFAM" id="SSF103473">
    <property type="entry name" value="MFS general substrate transporter"/>
    <property type="match status" value="1"/>
</dbReference>
<gene>
    <name evidence="7" type="ORF">KME60_11720</name>
</gene>
<evidence type="ECO:0000256" key="5">
    <source>
        <dbReference type="SAM" id="Phobius"/>
    </source>
</evidence>
<dbReference type="InterPro" id="IPR011701">
    <property type="entry name" value="MFS"/>
</dbReference>